<feature type="compositionally biased region" description="Basic and acidic residues" evidence="1">
    <location>
        <begin position="151"/>
        <end position="160"/>
    </location>
</feature>
<gene>
    <name evidence="4" type="ORF">PoB_005673200</name>
</gene>
<proteinExistence type="predicted"/>
<dbReference type="PANTHER" id="PTHR11161">
    <property type="entry name" value="O-ACYLTRANSFERASE"/>
    <property type="match status" value="1"/>
</dbReference>
<feature type="transmembrane region" description="Helical" evidence="2">
    <location>
        <begin position="545"/>
        <end position="568"/>
    </location>
</feature>
<keyword evidence="2" id="KW-1133">Transmembrane helix</keyword>
<dbReference type="InterPro" id="IPR002656">
    <property type="entry name" value="Acyl_transf_3_dom"/>
</dbReference>
<dbReference type="Proteomes" id="UP000735302">
    <property type="component" value="Unassembled WGS sequence"/>
</dbReference>
<evidence type="ECO:0000256" key="1">
    <source>
        <dbReference type="SAM" id="MobiDB-lite"/>
    </source>
</evidence>
<protein>
    <submittedName>
        <fullName evidence="4">Nose resistant to fluoxetine protein 6-like</fullName>
    </submittedName>
</protein>
<feature type="compositionally biased region" description="Basic and acidic residues" evidence="1">
    <location>
        <begin position="105"/>
        <end position="114"/>
    </location>
</feature>
<feature type="transmembrane region" description="Helical" evidence="2">
    <location>
        <begin position="497"/>
        <end position="517"/>
    </location>
</feature>
<feature type="transmembrane region" description="Helical" evidence="2">
    <location>
        <begin position="425"/>
        <end position="444"/>
    </location>
</feature>
<feature type="transmembrane region" description="Helical" evidence="2">
    <location>
        <begin position="464"/>
        <end position="485"/>
    </location>
</feature>
<reference evidence="4 5" key="1">
    <citation type="journal article" date="2021" name="Elife">
        <title>Chloroplast acquisition without the gene transfer in kleptoplastic sea slugs, Plakobranchus ocellatus.</title>
        <authorList>
            <person name="Maeda T."/>
            <person name="Takahashi S."/>
            <person name="Yoshida T."/>
            <person name="Shimamura S."/>
            <person name="Takaki Y."/>
            <person name="Nagai Y."/>
            <person name="Toyoda A."/>
            <person name="Suzuki Y."/>
            <person name="Arimoto A."/>
            <person name="Ishii H."/>
            <person name="Satoh N."/>
            <person name="Nishiyama T."/>
            <person name="Hasebe M."/>
            <person name="Maruyama T."/>
            <person name="Minagawa J."/>
            <person name="Obokata J."/>
            <person name="Shigenobu S."/>
        </authorList>
    </citation>
    <scope>NUCLEOTIDE SEQUENCE [LARGE SCALE GENOMIC DNA]</scope>
</reference>
<dbReference type="EMBL" id="BLXT01006232">
    <property type="protein sequence ID" value="GFO30227.1"/>
    <property type="molecule type" value="Genomic_DNA"/>
</dbReference>
<comment type="caution">
    <text evidence="4">The sequence shown here is derived from an EMBL/GenBank/DDBJ whole genome shotgun (WGS) entry which is preliminary data.</text>
</comment>
<name>A0AAV4CG23_9GAST</name>
<feature type="transmembrane region" description="Helical" evidence="2">
    <location>
        <begin position="580"/>
        <end position="597"/>
    </location>
</feature>
<sequence>MHSISFDIRKFLISRVGIRFFSIILTILLSLVVAGTLTEFCVGSKTHRRSEFINAFISRNSDSDLYSGIVTNGTTNNGISNMSSSTPNGGINKPGGHINGGFEMRDVGHSASRHDPRHRVSGSASHGLKILGSDEDPVHRRSSSTVNADGEASHQSEVKSKLPNGDYTDDLPSFYPFRKSVTGRNWLAGPYSRLEERDDPMRRHEKPQDETAHLSKWQRLLLAFSLPHNAGKILSVKAVPGSIGCLHGIRVLSMGWVILGHVIIFGAATNFKNRADIYSQIETLLFQVIINAPLSVDTFFFMSGLLTAYLFLKECGKTEKVTLKQGIMYYVHRYWRLTPPLLIWMMIVATLVQYVGEGRPGWSDYASAQPCRDSWWVNMLYIQNLYIEKSGCMGETWYLANDMQFYMLAPLVMIPWVYKQRILGHIMAALLLSIHLASNAWLVYEYNFDILRNNEGGDYSNKLYFRPWARVGPFAIGLVVGYILYKTKCKVHLNKYVVALGWILAIGIMFTVTLITYDENKDLTSDPSGWPVAGKTVYEMLSRPMWAVMLGWIVIACATGYGGFINSILSWEGFLPLSRLTYCAYLIHLTIIGYEFIGAESTYLYTVTNLIYRFFGFYVMSYAVAFLLAVGVEAPMLGLEKVLLSR</sequence>
<dbReference type="GO" id="GO:0016747">
    <property type="term" value="F:acyltransferase activity, transferring groups other than amino-acyl groups"/>
    <property type="evidence" value="ECO:0007669"/>
    <property type="project" value="InterPro"/>
</dbReference>
<accession>A0AAV4CG23</accession>
<dbReference type="Pfam" id="PF01757">
    <property type="entry name" value="Acyl_transf_3"/>
    <property type="match status" value="1"/>
</dbReference>
<dbReference type="InterPro" id="IPR052728">
    <property type="entry name" value="O2_lipid_transport_reg"/>
</dbReference>
<feature type="region of interest" description="Disordered" evidence="1">
    <location>
        <begin position="105"/>
        <end position="165"/>
    </location>
</feature>
<feature type="transmembrane region" description="Helical" evidence="2">
    <location>
        <begin position="288"/>
        <end position="312"/>
    </location>
</feature>
<feature type="transmembrane region" description="Helical" evidence="2">
    <location>
        <begin position="251"/>
        <end position="268"/>
    </location>
</feature>
<feature type="domain" description="Acyltransferase 3" evidence="3">
    <location>
        <begin position="245"/>
        <end position="629"/>
    </location>
</feature>
<feature type="transmembrane region" description="Helical" evidence="2">
    <location>
        <begin position="333"/>
        <end position="355"/>
    </location>
</feature>
<keyword evidence="2" id="KW-0812">Transmembrane</keyword>
<dbReference type="PANTHER" id="PTHR11161:SF72">
    <property type="entry name" value="FI21449P1"/>
    <property type="match status" value="1"/>
</dbReference>
<organism evidence="4 5">
    <name type="scientific">Plakobranchus ocellatus</name>
    <dbReference type="NCBI Taxonomy" id="259542"/>
    <lineage>
        <taxon>Eukaryota</taxon>
        <taxon>Metazoa</taxon>
        <taxon>Spiralia</taxon>
        <taxon>Lophotrochozoa</taxon>
        <taxon>Mollusca</taxon>
        <taxon>Gastropoda</taxon>
        <taxon>Heterobranchia</taxon>
        <taxon>Euthyneura</taxon>
        <taxon>Panpulmonata</taxon>
        <taxon>Sacoglossa</taxon>
        <taxon>Placobranchoidea</taxon>
        <taxon>Plakobranchidae</taxon>
        <taxon>Plakobranchus</taxon>
    </lineage>
</organism>
<feature type="transmembrane region" description="Helical" evidence="2">
    <location>
        <begin position="617"/>
        <end position="639"/>
    </location>
</feature>
<keyword evidence="2" id="KW-0472">Membrane</keyword>
<evidence type="ECO:0000313" key="5">
    <source>
        <dbReference type="Proteomes" id="UP000735302"/>
    </source>
</evidence>
<evidence type="ECO:0000259" key="3">
    <source>
        <dbReference type="Pfam" id="PF01757"/>
    </source>
</evidence>
<evidence type="ECO:0000256" key="2">
    <source>
        <dbReference type="SAM" id="Phobius"/>
    </source>
</evidence>
<keyword evidence="5" id="KW-1185">Reference proteome</keyword>
<evidence type="ECO:0000313" key="4">
    <source>
        <dbReference type="EMBL" id="GFO30227.1"/>
    </source>
</evidence>
<dbReference type="AlphaFoldDB" id="A0AAV4CG23"/>
<feature type="transmembrane region" description="Helical" evidence="2">
    <location>
        <begin position="20"/>
        <end position="42"/>
    </location>
</feature>